<dbReference type="SUPFAM" id="SSF53098">
    <property type="entry name" value="Ribonuclease H-like"/>
    <property type="match status" value="1"/>
</dbReference>
<accession>A0A6J4EG64</accession>
<proteinExistence type="predicted"/>
<keyword evidence="2" id="KW-0378">Hydrolase</keyword>
<sequence>MKHVAIDLEVSAKTPYAGLLAIGAAFFEPSTSEIGAKFRVNVDSKSALAAGGVADPETLEWWMKQSQAARDALAIPPPVDIRVALSMFRDFLWDNTTADDPRDTLVWGNGIRSDNVWLASAYQNCGMDCPFGFWADSDIRTMVRLGRAAGIDPKRTMDFVGTPHNPLDDAIHQAKYTSAIWQKLLPGVSGESV</sequence>
<dbReference type="EMBL" id="LC553736">
    <property type="protein sequence ID" value="BCG45190.1"/>
    <property type="molecule type" value="Genomic_DNA"/>
</dbReference>
<dbReference type="Pfam" id="PF16473">
    <property type="entry name" value="Rv2179c-like"/>
    <property type="match status" value="1"/>
</dbReference>
<dbReference type="InterPro" id="IPR033390">
    <property type="entry name" value="Rv2179c-like"/>
</dbReference>
<keyword evidence="2" id="KW-0540">Nuclease</keyword>
<dbReference type="Proteomes" id="UP000505247">
    <property type="component" value="Segment"/>
</dbReference>
<keyword evidence="3" id="KW-1185">Reference proteome</keyword>
<evidence type="ECO:0000313" key="3">
    <source>
        <dbReference type="Proteomes" id="UP000505247"/>
    </source>
</evidence>
<dbReference type="KEGG" id="vg:62682379"/>
<dbReference type="GO" id="GO:0004527">
    <property type="term" value="F:exonuclease activity"/>
    <property type="evidence" value="ECO:0007669"/>
    <property type="project" value="UniProtKB-KW"/>
</dbReference>
<keyword evidence="2" id="KW-0269">Exonuclease</keyword>
<reference evidence="2 3" key="1">
    <citation type="submission" date="2020-06" db="EMBL/GenBank/DDBJ databases">
        <title>Complete Genome Sequence of Salmonella phage SAP012.</title>
        <authorList>
            <person name="Shahin K."/>
            <person name="Soleimani-Delfan A."/>
            <person name="Barazandeh M."/>
            <person name="Komijani Majid."/>
            <person name="Bao H."/>
            <person name="Zhang L."/>
            <person name="Wang R."/>
        </authorList>
    </citation>
    <scope>NUCLEOTIDE SEQUENCE [LARGE SCALE GENOMIC DNA]</scope>
</reference>
<evidence type="ECO:0000259" key="1">
    <source>
        <dbReference type="Pfam" id="PF16473"/>
    </source>
</evidence>
<protein>
    <submittedName>
        <fullName evidence="2">Putative exonuclease</fullName>
    </submittedName>
</protein>
<evidence type="ECO:0000313" key="2">
    <source>
        <dbReference type="EMBL" id="BCG45190.1"/>
    </source>
</evidence>
<dbReference type="InterPro" id="IPR012337">
    <property type="entry name" value="RNaseH-like_sf"/>
</dbReference>
<dbReference type="GeneID" id="62682379"/>
<name>A0A6J4EG64_9CAUD</name>
<dbReference type="RefSeq" id="YP_009999747.1">
    <property type="nucleotide sequence ID" value="NC_053008.1"/>
</dbReference>
<feature type="domain" description="3'-5' exoribonuclease Rv2179c-like" evidence="1">
    <location>
        <begin position="2"/>
        <end position="181"/>
    </location>
</feature>
<organism evidence="2 3">
    <name type="scientific">Salmonella phage SAP012</name>
    <dbReference type="NCBI Taxonomy" id="2742114"/>
    <lineage>
        <taxon>Viruses</taxon>
        <taxon>Duplodnaviria</taxon>
        <taxon>Heunggongvirae</taxon>
        <taxon>Uroviricota</taxon>
        <taxon>Caudoviricetes</taxon>
        <taxon>Casjensviridae</taxon>
        <taxon>Zhonglingvirus</taxon>
        <taxon>Zhonglingvirus SAP012</taxon>
    </lineage>
</organism>